<protein>
    <recommendedName>
        <fullName evidence="10">L,D-TPase catalytic domain-containing protein</fullName>
    </recommendedName>
</protein>
<dbReference type="PANTHER" id="PTHR30582:SF24">
    <property type="entry name" value="L,D-TRANSPEPTIDASE ERFK_SRFK-RELATED"/>
    <property type="match status" value="1"/>
</dbReference>
<comment type="pathway">
    <text evidence="1 9">Cell wall biogenesis; peptidoglycan biosynthesis.</text>
</comment>
<dbReference type="EMBL" id="BMLX01000001">
    <property type="protein sequence ID" value="GGP19421.1"/>
    <property type="molecule type" value="Genomic_DNA"/>
</dbReference>
<proteinExistence type="inferred from homology"/>
<evidence type="ECO:0000256" key="7">
    <source>
        <dbReference type="ARBA" id="ARBA00022984"/>
    </source>
</evidence>
<dbReference type="Proteomes" id="UP000637267">
    <property type="component" value="Unassembled WGS sequence"/>
</dbReference>
<evidence type="ECO:0000259" key="10">
    <source>
        <dbReference type="PROSITE" id="PS52029"/>
    </source>
</evidence>
<evidence type="ECO:0000313" key="11">
    <source>
        <dbReference type="EMBL" id="GGP19421.1"/>
    </source>
</evidence>
<dbReference type="CDD" id="cd16913">
    <property type="entry name" value="YkuD_like"/>
    <property type="match status" value="1"/>
</dbReference>
<feature type="domain" description="L,D-TPase catalytic" evidence="10">
    <location>
        <begin position="4"/>
        <end position="160"/>
    </location>
</feature>
<feature type="active site" description="Proton donor/acceptor" evidence="9">
    <location>
        <position position="120"/>
    </location>
</feature>
<reference evidence="12" key="1">
    <citation type="journal article" date="2019" name="Int. J. Syst. Evol. Microbiol.">
        <title>The Global Catalogue of Microorganisms (GCM) 10K type strain sequencing project: providing services to taxonomists for standard genome sequencing and annotation.</title>
        <authorList>
            <consortium name="The Broad Institute Genomics Platform"/>
            <consortium name="The Broad Institute Genome Sequencing Center for Infectious Disease"/>
            <person name="Wu L."/>
            <person name="Ma J."/>
        </authorList>
    </citation>
    <scope>NUCLEOTIDE SEQUENCE [LARGE SCALE GENOMIC DNA]</scope>
    <source>
        <strain evidence="12">CGMCC 1.8859</strain>
    </source>
</reference>
<evidence type="ECO:0000256" key="6">
    <source>
        <dbReference type="ARBA" id="ARBA00022960"/>
    </source>
</evidence>
<dbReference type="InterPro" id="IPR005490">
    <property type="entry name" value="LD_TPept_cat_dom"/>
</dbReference>
<dbReference type="PANTHER" id="PTHR30582">
    <property type="entry name" value="L,D-TRANSPEPTIDASE"/>
    <property type="match status" value="1"/>
</dbReference>
<dbReference type="PROSITE" id="PS52029">
    <property type="entry name" value="LD_TPASE"/>
    <property type="match status" value="1"/>
</dbReference>
<dbReference type="InterPro" id="IPR038063">
    <property type="entry name" value="Transpep_catalytic_dom"/>
</dbReference>
<feature type="active site" description="Nucleophile" evidence="9">
    <location>
        <position position="136"/>
    </location>
</feature>
<sequence length="291" mass="32194">MTSMHIEIDLAAQTLHLFEEGRLIRQYTVSTAAAGIGEQQGSMKTPRGRHTVRALIGRDLPQGSVLRGRRPTGEIHTPELGAQHRERDWILSRIIWLSGCQPGFNRLGPVDTMRRYIYIHGTPDDQPMGVPGSHGCIRMRNEDVIDLFARIRPGIDVLLLEAPAARQRYYVAAVPVNSLAALQAQLVAAQDGLPASPVASDDHPAWALWRGDGQLQALLRLQAGSGLQIWQHGAGEPTAWFALWPEAERAALARGWREVRLLLPANQPAPAGFEMIRTLPDAVLWRHWLAA</sequence>
<evidence type="ECO:0000256" key="1">
    <source>
        <dbReference type="ARBA" id="ARBA00004752"/>
    </source>
</evidence>
<gene>
    <name evidence="11" type="ORF">GCM10010970_10530</name>
</gene>
<keyword evidence="7 9" id="KW-0573">Peptidoglycan synthesis</keyword>
<dbReference type="RefSeq" id="WP_229708748.1">
    <property type="nucleotide sequence ID" value="NZ_BMLX01000001.1"/>
</dbReference>
<keyword evidence="12" id="KW-1185">Reference proteome</keyword>
<keyword evidence="5" id="KW-0378">Hydrolase</keyword>
<dbReference type="Pfam" id="PF03734">
    <property type="entry name" value="YkuD"/>
    <property type="match status" value="1"/>
</dbReference>
<accession>A0ABQ2P6U0</accession>
<comment type="caution">
    <text evidence="11">The sequence shown here is derived from an EMBL/GenBank/DDBJ whole genome shotgun (WGS) entry which is preliminary data.</text>
</comment>
<evidence type="ECO:0000256" key="9">
    <source>
        <dbReference type="PROSITE-ProRule" id="PRU01373"/>
    </source>
</evidence>
<evidence type="ECO:0000256" key="3">
    <source>
        <dbReference type="ARBA" id="ARBA00022676"/>
    </source>
</evidence>
<evidence type="ECO:0000256" key="8">
    <source>
        <dbReference type="ARBA" id="ARBA00023316"/>
    </source>
</evidence>
<keyword evidence="8 9" id="KW-0961">Cell wall biogenesis/degradation</keyword>
<keyword evidence="4" id="KW-0808">Transferase</keyword>
<dbReference type="SUPFAM" id="SSF141523">
    <property type="entry name" value="L,D-transpeptidase catalytic domain-like"/>
    <property type="match status" value="1"/>
</dbReference>
<keyword evidence="6 9" id="KW-0133">Cell shape</keyword>
<organism evidence="11 12">
    <name type="scientific">Silvimonas iriomotensis</name>
    <dbReference type="NCBI Taxonomy" id="449662"/>
    <lineage>
        <taxon>Bacteria</taxon>
        <taxon>Pseudomonadati</taxon>
        <taxon>Pseudomonadota</taxon>
        <taxon>Betaproteobacteria</taxon>
        <taxon>Neisseriales</taxon>
        <taxon>Chitinibacteraceae</taxon>
        <taxon>Silvimonas</taxon>
    </lineage>
</organism>
<evidence type="ECO:0000256" key="4">
    <source>
        <dbReference type="ARBA" id="ARBA00022679"/>
    </source>
</evidence>
<dbReference type="Gene3D" id="2.40.440.10">
    <property type="entry name" value="L,D-transpeptidase catalytic domain-like"/>
    <property type="match status" value="1"/>
</dbReference>
<evidence type="ECO:0000313" key="12">
    <source>
        <dbReference type="Proteomes" id="UP000637267"/>
    </source>
</evidence>
<keyword evidence="3" id="KW-0328">Glycosyltransferase</keyword>
<comment type="similarity">
    <text evidence="2">Belongs to the YkuD family.</text>
</comment>
<name>A0ABQ2P6U0_9NEIS</name>
<evidence type="ECO:0000256" key="5">
    <source>
        <dbReference type="ARBA" id="ARBA00022801"/>
    </source>
</evidence>
<evidence type="ECO:0000256" key="2">
    <source>
        <dbReference type="ARBA" id="ARBA00005992"/>
    </source>
</evidence>
<dbReference type="InterPro" id="IPR050979">
    <property type="entry name" value="LD-transpeptidase"/>
</dbReference>